<evidence type="ECO:0000313" key="4">
    <source>
        <dbReference type="Proteomes" id="UP001352533"/>
    </source>
</evidence>
<reference evidence="3 4" key="1">
    <citation type="journal article" date="2022" name="Front. Microbiol.">
        <title>Commensal bacteria contribute to the growth of multidrug-resistant Avibacterium paragallinarum in chickens.</title>
        <authorList>
            <person name="Zhu J."/>
            <person name="Chen Y."/>
            <person name="Wu Y."/>
            <person name="Wang Y."/>
            <person name="Zhu K."/>
        </authorList>
    </citation>
    <scope>NUCLEOTIDE SEQUENCE [LARGE SCALE GENOMIC DNA]</scope>
    <source>
        <strain evidence="3 4">AV12</strain>
    </source>
</reference>
<evidence type="ECO:0000256" key="2">
    <source>
        <dbReference type="ARBA" id="ARBA00022679"/>
    </source>
</evidence>
<dbReference type="EMBL" id="JAMDKS010000001">
    <property type="protein sequence ID" value="MEE6111694.1"/>
    <property type="molecule type" value="Genomic_DNA"/>
</dbReference>
<protein>
    <submittedName>
        <fullName evidence="3">Glycosyltransferase family 9 protein</fullName>
    </submittedName>
</protein>
<organism evidence="3 4">
    <name type="scientific">Avibacterium paragallinarum</name>
    <name type="common">Haemophilus gallinarum</name>
    <dbReference type="NCBI Taxonomy" id="728"/>
    <lineage>
        <taxon>Bacteria</taxon>
        <taxon>Pseudomonadati</taxon>
        <taxon>Pseudomonadota</taxon>
        <taxon>Gammaproteobacteria</taxon>
        <taxon>Pasteurellales</taxon>
        <taxon>Pasteurellaceae</taxon>
        <taxon>Avibacterium</taxon>
    </lineage>
</organism>
<proteinExistence type="predicted"/>
<dbReference type="InterPro" id="IPR002201">
    <property type="entry name" value="Glyco_trans_9"/>
</dbReference>
<sequence length="343" mass="40571">MAKFKNLLREIRLRLGKFLLDKKMINIDHLTYPKKILFLRQDGKIGDYIVSSFVFREIKEFNKNIKIGVVCTKQNAYLFEQNQYIDQLYFVKKRSIIDYIKCGISLRKEKYDLVIDPTIILKNRDLLLLRLINAKSYFGYQKEDYAIFDLNLSQYKIHFSEIYKIALEKAGISVRNIQYDVPFRQKESDEIQKFLDENRLGNYIAINFYGAARIKKVTDENIPRYLSYLTKISPDKKFVLLSYPEVTQKLLELSKNYENIFVHNTENIFHTIELIKGCDQLISTDTSSVHIASGFAKPIIGIYKNDEESFNHWKPITDNLHILFYRENINEISPKEIDPDWLI</sequence>
<dbReference type="SUPFAM" id="SSF53756">
    <property type="entry name" value="UDP-Glycosyltransferase/glycogen phosphorylase"/>
    <property type="match status" value="1"/>
</dbReference>
<keyword evidence="2" id="KW-0808">Transferase</keyword>
<comment type="caution">
    <text evidence="3">The sequence shown here is derived from an EMBL/GenBank/DDBJ whole genome shotgun (WGS) entry which is preliminary data.</text>
</comment>
<dbReference type="Gene3D" id="3.40.50.2000">
    <property type="entry name" value="Glycogen Phosphorylase B"/>
    <property type="match status" value="2"/>
</dbReference>
<keyword evidence="4" id="KW-1185">Reference proteome</keyword>
<dbReference type="PANTHER" id="PTHR30160:SF15">
    <property type="entry name" value="GLYCOSYLTRANSFERASE HI_0523-RELATED"/>
    <property type="match status" value="1"/>
</dbReference>
<evidence type="ECO:0000313" key="3">
    <source>
        <dbReference type="EMBL" id="MEE6111694.1"/>
    </source>
</evidence>
<dbReference type="Proteomes" id="UP001352533">
    <property type="component" value="Unassembled WGS sequence"/>
</dbReference>
<name>A0ABU7QLP1_AVIPA</name>
<dbReference type="RefSeq" id="WP_194750115.1">
    <property type="nucleotide sequence ID" value="NZ_JACEWB010000001.1"/>
</dbReference>
<gene>
    <name evidence="3" type="ORF">M5S25_00480</name>
</gene>
<evidence type="ECO:0000256" key="1">
    <source>
        <dbReference type="ARBA" id="ARBA00022676"/>
    </source>
</evidence>
<dbReference type="PANTHER" id="PTHR30160">
    <property type="entry name" value="TETRAACYLDISACCHARIDE 4'-KINASE-RELATED"/>
    <property type="match status" value="1"/>
</dbReference>
<dbReference type="Pfam" id="PF01075">
    <property type="entry name" value="Glyco_transf_9"/>
    <property type="match status" value="1"/>
</dbReference>
<dbReference type="InterPro" id="IPR051199">
    <property type="entry name" value="LPS_LOS_Heptosyltrfase"/>
</dbReference>
<keyword evidence="1" id="KW-0328">Glycosyltransferase</keyword>
<accession>A0ABU7QLP1</accession>